<evidence type="ECO:0000256" key="7">
    <source>
        <dbReference type="RuleBase" id="RU361277"/>
    </source>
</evidence>
<dbReference type="GO" id="GO:0051903">
    <property type="term" value="F:S-(hydroxymethyl)glutathione dehydrogenase [NAD(P)+] activity"/>
    <property type="evidence" value="ECO:0007669"/>
    <property type="project" value="TreeGrafter"/>
</dbReference>
<dbReference type="AlphaFoldDB" id="A0AAU8DX07"/>
<evidence type="ECO:0000256" key="4">
    <source>
        <dbReference type="ARBA" id="ARBA00022833"/>
    </source>
</evidence>
<dbReference type="GO" id="GO:0046294">
    <property type="term" value="P:formaldehyde catabolic process"/>
    <property type="evidence" value="ECO:0007669"/>
    <property type="project" value="TreeGrafter"/>
</dbReference>
<name>A0AAU8DX07_9ACTN</name>
<dbReference type="Pfam" id="PF08240">
    <property type="entry name" value="ADH_N"/>
    <property type="match status" value="1"/>
</dbReference>
<dbReference type="InterPro" id="IPR002328">
    <property type="entry name" value="ADH_Zn_CS"/>
</dbReference>
<dbReference type="RefSeq" id="WP_353651628.1">
    <property type="nucleotide sequence ID" value="NZ_CP159218.1"/>
</dbReference>
<feature type="domain" description="Alcohol dehydrogenase-like N-terminal" evidence="9">
    <location>
        <begin position="21"/>
        <end position="147"/>
    </location>
</feature>
<keyword evidence="5" id="KW-0560">Oxidoreductase</keyword>
<dbReference type="InterPro" id="IPR036291">
    <property type="entry name" value="NAD(P)-bd_dom_sf"/>
</dbReference>
<evidence type="ECO:0000256" key="1">
    <source>
        <dbReference type="ARBA" id="ARBA00001947"/>
    </source>
</evidence>
<proteinExistence type="inferred from homology"/>
<evidence type="ECO:0000256" key="2">
    <source>
        <dbReference type="ARBA" id="ARBA00008072"/>
    </source>
</evidence>
<dbReference type="InterPro" id="IPR013154">
    <property type="entry name" value="ADH-like_N"/>
</dbReference>
<keyword evidence="4 7" id="KW-0862">Zinc</keyword>
<dbReference type="SUPFAM" id="SSF50129">
    <property type="entry name" value="GroES-like"/>
    <property type="match status" value="1"/>
</dbReference>
<dbReference type="EMBL" id="CP159218">
    <property type="protein sequence ID" value="XCG66026.1"/>
    <property type="molecule type" value="Genomic_DNA"/>
</dbReference>
<dbReference type="CDD" id="cd08278">
    <property type="entry name" value="benzyl_alcohol_DH"/>
    <property type="match status" value="1"/>
</dbReference>
<keyword evidence="6" id="KW-0520">NAD</keyword>
<dbReference type="SUPFAM" id="SSF51735">
    <property type="entry name" value="NAD(P)-binding Rossmann-fold domains"/>
    <property type="match status" value="1"/>
</dbReference>
<accession>A0AAU8DX07</accession>
<feature type="domain" description="Alcohol dehydrogenase-like C-terminal" evidence="8">
    <location>
        <begin position="191"/>
        <end position="310"/>
    </location>
</feature>
<protein>
    <submittedName>
        <fullName evidence="10">NAD(P)-dependent alcohol dehydrogenase</fullName>
    </submittedName>
</protein>
<evidence type="ECO:0000313" key="10">
    <source>
        <dbReference type="EMBL" id="XCG66026.1"/>
    </source>
</evidence>
<evidence type="ECO:0000259" key="8">
    <source>
        <dbReference type="Pfam" id="PF00107"/>
    </source>
</evidence>
<dbReference type="Pfam" id="PF00107">
    <property type="entry name" value="ADH_zinc_N"/>
    <property type="match status" value="1"/>
</dbReference>
<dbReference type="Gene3D" id="3.40.50.720">
    <property type="entry name" value="NAD(P)-binding Rossmann-like Domain"/>
    <property type="match status" value="1"/>
</dbReference>
<evidence type="ECO:0000256" key="3">
    <source>
        <dbReference type="ARBA" id="ARBA00022723"/>
    </source>
</evidence>
<dbReference type="InterPro" id="IPR013149">
    <property type="entry name" value="ADH-like_C"/>
</dbReference>
<dbReference type="GO" id="GO:0008270">
    <property type="term" value="F:zinc ion binding"/>
    <property type="evidence" value="ECO:0007669"/>
    <property type="project" value="InterPro"/>
</dbReference>
<dbReference type="GO" id="GO:0005829">
    <property type="term" value="C:cytosol"/>
    <property type="evidence" value="ECO:0007669"/>
    <property type="project" value="TreeGrafter"/>
</dbReference>
<evidence type="ECO:0000259" key="9">
    <source>
        <dbReference type="Pfam" id="PF08240"/>
    </source>
</evidence>
<dbReference type="PANTHER" id="PTHR43880:SF12">
    <property type="entry name" value="ALCOHOL DEHYDROGENASE CLASS-3"/>
    <property type="match status" value="1"/>
</dbReference>
<dbReference type="InterPro" id="IPR011032">
    <property type="entry name" value="GroES-like_sf"/>
</dbReference>
<dbReference type="PANTHER" id="PTHR43880">
    <property type="entry name" value="ALCOHOL DEHYDROGENASE"/>
    <property type="match status" value="1"/>
</dbReference>
<dbReference type="FunFam" id="3.40.50.720:FF:000003">
    <property type="entry name" value="S-(hydroxymethyl)glutathione dehydrogenase"/>
    <property type="match status" value="1"/>
</dbReference>
<gene>
    <name evidence="10" type="ORF">ABLG96_00515</name>
</gene>
<dbReference type="PROSITE" id="PS00059">
    <property type="entry name" value="ADH_ZINC"/>
    <property type="match status" value="1"/>
</dbReference>
<sequence>MLDQYGDRFIFEDLELGPFRDDEVRVALVGTGACHTDAVARAGDYPVPTPIVLGHEGAGVVEAVGADVTEVRVGDHVVLSFVACGACSTCRAGRPALCQFAFERNFLAARADGTSTLHRMDGTAVHGLFFGQSSFSTRVIAPASSVVVIDHEFDLRLAGPLGCGFQTGAGAVLNSLQPESGSSIAIFGTGAVGLCAVMAAKIAGCTTIIAVDRHAARLDLAREVGATATVRAGETDPVEAIRSITRGGTEYALDTTGNPMVVRQAVDALRVAGVCGLIGAARLGTEVSLDLTHMLFGRVFRGIIEGDSIPRQFIPELINHHRAGRFPIEKLVQFFDFENLEEAMAASERGEAVKPVLLF</sequence>
<evidence type="ECO:0000256" key="6">
    <source>
        <dbReference type="ARBA" id="ARBA00023027"/>
    </source>
</evidence>
<reference evidence="10" key="1">
    <citation type="submission" date="2024-05" db="EMBL/GenBank/DDBJ databases">
        <authorList>
            <person name="Cai S.Y."/>
            <person name="Jin L.M."/>
            <person name="Li H.R."/>
        </authorList>
    </citation>
    <scope>NUCLEOTIDE SEQUENCE</scope>
    <source>
        <strain evidence="10">A5-74</strain>
    </source>
</reference>
<evidence type="ECO:0000256" key="5">
    <source>
        <dbReference type="ARBA" id="ARBA00023002"/>
    </source>
</evidence>
<organism evidence="10">
    <name type="scientific">Nakamurella sp. A5-74</name>
    <dbReference type="NCBI Taxonomy" id="3158264"/>
    <lineage>
        <taxon>Bacteria</taxon>
        <taxon>Bacillati</taxon>
        <taxon>Actinomycetota</taxon>
        <taxon>Actinomycetes</taxon>
        <taxon>Nakamurellales</taxon>
        <taxon>Nakamurellaceae</taxon>
        <taxon>Nakamurella</taxon>
    </lineage>
</organism>
<comment type="similarity">
    <text evidence="2 7">Belongs to the zinc-containing alcohol dehydrogenase family.</text>
</comment>
<keyword evidence="3 7" id="KW-0479">Metal-binding</keyword>
<dbReference type="Gene3D" id="3.90.180.10">
    <property type="entry name" value="Medium-chain alcohol dehydrogenases, catalytic domain"/>
    <property type="match status" value="1"/>
</dbReference>
<comment type="cofactor">
    <cofactor evidence="1 7">
        <name>Zn(2+)</name>
        <dbReference type="ChEBI" id="CHEBI:29105"/>
    </cofactor>
</comment>